<dbReference type="EMBL" id="SAUN01000001">
    <property type="protein sequence ID" value="RVX38989.1"/>
    <property type="molecule type" value="Genomic_DNA"/>
</dbReference>
<evidence type="ECO:0000313" key="1">
    <source>
        <dbReference type="EMBL" id="RVX38989.1"/>
    </source>
</evidence>
<name>A0A438LZL8_9ACTN</name>
<organism evidence="1 2">
    <name type="scientific">Nonomuraea polychroma</name>
    <dbReference type="NCBI Taxonomy" id="46176"/>
    <lineage>
        <taxon>Bacteria</taxon>
        <taxon>Bacillati</taxon>
        <taxon>Actinomycetota</taxon>
        <taxon>Actinomycetes</taxon>
        <taxon>Streptosporangiales</taxon>
        <taxon>Streptosporangiaceae</taxon>
        <taxon>Nonomuraea</taxon>
    </lineage>
</organism>
<evidence type="ECO:0000313" key="2">
    <source>
        <dbReference type="Proteomes" id="UP000284824"/>
    </source>
</evidence>
<protein>
    <submittedName>
        <fullName evidence="1">Uncharacterized protein</fullName>
    </submittedName>
</protein>
<sequence>MRHLCLAVSLEAGKHRTQGAREMGNWARWGTALTAAGLVVAGLRLRKTGPALHQGWCPEV</sequence>
<dbReference type="Proteomes" id="UP000284824">
    <property type="component" value="Unassembled WGS sequence"/>
</dbReference>
<proteinExistence type="predicted"/>
<comment type="caution">
    <text evidence="1">The sequence shown here is derived from an EMBL/GenBank/DDBJ whole genome shotgun (WGS) entry which is preliminary data.</text>
</comment>
<dbReference type="AlphaFoldDB" id="A0A438LZL8"/>
<reference evidence="1 2" key="1">
    <citation type="submission" date="2019-01" db="EMBL/GenBank/DDBJ databases">
        <title>Sequencing the genomes of 1000 actinobacteria strains.</title>
        <authorList>
            <person name="Klenk H.-P."/>
        </authorList>
    </citation>
    <scope>NUCLEOTIDE SEQUENCE [LARGE SCALE GENOMIC DNA]</scope>
    <source>
        <strain evidence="1 2">DSM 43925</strain>
    </source>
</reference>
<keyword evidence="2" id="KW-1185">Reference proteome</keyword>
<accession>A0A438LZL8</accession>
<gene>
    <name evidence="1" type="ORF">EDD27_1321</name>
</gene>